<sequence length="317" mass="37727">MNYHIYFDESNKLDLTKQYSYYGAFGGNADDLSSLTKAVKPYYAHSNKELHFREYKDDKHVAKYYQVLQTIFEQDVNFNIFIVDNAQAFAITEEFKYTHQDLRKMFYIKIPERLFYGVTRNIEQNSNVRIFVDRSSEYRTIRLYSKLKEQMNAHAVYRNMKYRVIHASSQKSEESIPLQLVDLVMGIVVFLMEKTYENDSVVTKVKSDLVYRFLSEKCNLEHFQTKIKIFQWDGIEQKPLQVHLAPYINKFFLHKQTFDMREMVKVQELLLKNPDIMLKDLRKEMGYSNSLRNMLIGYLDYLSGKGRNAALHHVKNN</sequence>
<proteinExistence type="predicted"/>
<dbReference type="Pfam" id="PF12686">
    <property type="entry name" value="DUF3800"/>
    <property type="match status" value="1"/>
</dbReference>
<accession>B7JRE1</accession>
<evidence type="ECO:0000313" key="2">
    <source>
        <dbReference type="Proteomes" id="UP000001363"/>
    </source>
</evidence>
<name>B7JRE1_BACC0</name>
<dbReference type="EMBL" id="CP001283">
    <property type="protein sequence ID" value="ACK88229.1"/>
    <property type="molecule type" value="Genomic_DNA"/>
</dbReference>
<reference evidence="1 2" key="1">
    <citation type="submission" date="2008-10" db="EMBL/GenBank/DDBJ databases">
        <title>Genome sequence of Bacillus cereus AH820.</title>
        <authorList>
            <person name="Dodson R.J."/>
            <person name="Durkin A.S."/>
            <person name="Rosovitz M.J."/>
            <person name="Rasko D.A."/>
            <person name="Hoffmaster A."/>
            <person name="Ravel J."/>
            <person name="Sutton G."/>
        </authorList>
    </citation>
    <scope>NUCLEOTIDE SEQUENCE [LARGE SCALE GENOMIC DNA]</scope>
    <source>
        <strain evidence="1 2">AH820</strain>
    </source>
</reference>
<dbReference type="KEGG" id="bcu:BCAH820_0839"/>
<dbReference type="HOGENOM" id="CLU_873637_0_0_9"/>
<dbReference type="Proteomes" id="UP000001363">
    <property type="component" value="Chromosome"/>
</dbReference>
<organism evidence="1 2">
    <name type="scientific">Bacillus cereus (strain AH820)</name>
    <dbReference type="NCBI Taxonomy" id="405535"/>
    <lineage>
        <taxon>Bacteria</taxon>
        <taxon>Bacillati</taxon>
        <taxon>Bacillota</taxon>
        <taxon>Bacilli</taxon>
        <taxon>Bacillales</taxon>
        <taxon>Bacillaceae</taxon>
        <taxon>Bacillus</taxon>
        <taxon>Bacillus cereus group</taxon>
    </lineage>
</organism>
<dbReference type="AlphaFoldDB" id="B7JRE1"/>
<dbReference type="RefSeq" id="WP_001106193.1">
    <property type="nucleotide sequence ID" value="NC_011773.1"/>
</dbReference>
<gene>
    <name evidence="1" type="ordered locus">BCAH820_0839</name>
</gene>
<protein>
    <recommendedName>
        <fullName evidence="3">DUF3800 domain-containing protein</fullName>
    </recommendedName>
</protein>
<evidence type="ECO:0000313" key="1">
    <source>
        <dbReference type="EMBL" id="ACK88229.1"/>
    </source>
</evidence>
<evidence type="ECO:0008006" key="3">
    <source>
        <dbReference type="Google" id="ProtNLM"/>
    </source>
</evidence>
<dbReference type="InterPro" id="IPR024524">
    <property type="entry name" value="DUF3800"/>
</dbReference>